<dbReference type="Gene3D" id="2.150.10.10">
    <property type="entry name" value="Serralysin-like metalloprotease, C-terminal"/>
    <property type="match status" value="2"/>
</dbReference>
<dbReference type="SUPFAM" id="SSF51120">
    <property type="entry name" value="beta-Roll"/>
    <property type="match status" value="2"/>
</dbReference>
<keyword evidence="2" id="KW-0964">Secreted</keyword>
<comment type="subcellular location">
    <subcellularLocation>
        <location evidence="1">Secreted</location>
    </subcellularLocation>
</comment>
<dbReference type="GO" id="GO:0005509">
    <property type="term" value="F:calcium ion binding"/>
    <property type="evidence" value="ECO:0007669"/>
    <property type="project" value="InterPro"/>
</dbReference>
<feature type="non-terminal residue" evidence="4">
    <location>
        <position position="1"/>
    </location>
</feature>
<dbReference type="InterPro" id="IPR018511">
    <property type="entry name" value="Hemolysin-typ_Ca-bd_CS"/>
</dbReference>
<dbReference type="PRINTS" id="PR00313">
    <property type="entry name" value="CABNDNGRPT"/>
</dbReference>
<reference evidence="4" key="2">
    <citation type="journal article" date="2012" name="PLoS ONE">
        <title>A Deeply Branching Thermophilic Bacterium with an Ancient Acetyl-CoA Pathway Dominates a Subsurface Ecosystem.</title>
        <authorList>
            <person name="Takami H."/>
            <person name="Noguchi H."/>
            <person name="Takaki Y."/>
            <person name="Uchiyama I."/>
            <person name="Toyoda A."/>
            <person name="Nishi S."/>
            <person name="Chee G.-J."/>
            <person name="Arai W."/>
            <person name="Nunoura T."/>
            <person name="Itoh T."/>
            <person name="Hattori M."/>
            <person name="Takai K."/>
        </authorList>
    </citation>
    <scope>NUCLEOTIDE SEQUENCE</scope>
</reference>
<name>H5SQ70_ACEAU</name>
<dbReference type="PROSITE" id="PS00330">
    <property type="entry name" value="HEMOLYSIN_CALCIUM"/>
    <property type="match status" value="4"/>
</dbReference>
<dbReference type="PANTHER" id="PTHR38340">
    <property type="entry name" value="S-LAYER PROTEIN"/>
    <property type="match status" value="1"/>
</dbReference>
<evidence type="ECO:0000256" key="3">
    <source>
        <dbReference type="SAM" id="MobiDB-lite"/>
    </source>
</evidence>
<dbReference type="EMBL" id="AP011800">
    <property type="protein sequence ID" value="BAL58306.1"/>
    <property type="molecule type" value="Genomic_DNA"/>
</dbReference>
<reference evidence="4" key="1">
    <citation type="journal article" date="2005" name="Environ. Microbiol.">
        <title>Genetic and functional properties of uncultivated thermophilic crenarchaeotes from a subsurface gold mine as revealed by analysis of genome fragments.</title>
        <authorList>
            <person name="Nunoura T."/>
            <person name="Hirayama H."/>
            <person name="Takami H."/>
            <person name="Oida H."/>
            <person name="Nishi S."/>
            <person name="Shimamura S."/>
            <person name="Suzuki Y."/>
            <person name="Inagaki F."/>
            <person name="Takai K."/>
            <person name="Nealson K.H."/>
            <person name="Horikoshi K."/>
        </authorList>
    </citation>
    <scope>NUCLEOTIDE SEQUENCE</scope>
</reference>
<feature type="region of interest" description="Disordered" evidence="3">
    <location>
        <begin position="121"/>
        <end position="161"/>
    </location>
</feature>
<sequence length="288" mass="29828">AFGVLAKFFLYDGNVEGGCGSDMFRPTAIAELLGGVIIRGDGDGNFENGPNPCPEGKYGSDNIIGTSGDCLIIFGHDVISGDGELAKDDPSANGRTGRDTIYGRCGDDMIDGEIGNDKLFGESGDDVLKGGPGKDLLDGGEGNDRLEGGAGSDRLLGQEGNDLLLGDEDNDILIGGPGDDELDGGPGSDILVGGPGLDRKLIGGLGNDVFQFVAGDVPSGEEKEMVLCTEHYAESGIVYLQQGAFSWDSTIPVSPMDRNTELLINAFGGGQIRVIAGPGKCYVRFKKG</sequence>
<accession>H5SQ70</accession>
<dbReference type="GO" id="GO:0005576">
    <property type="term" value="C:extracellular region"/>
    <property type="evidence" value="ECO:0007669"/>
    <property type="project" value="UniProtKB-SubCell"/>
</dbReference>
<evidence type="ECO:0000313" key="4">
    <source>
        <dbReference type="EMBL" id="BAL58306.1"/>
    </source>
</evidence>
<gene>
    <name evidence="4" type="ORF">HGMM_OP1C001</name>
</gene>
<dbReference type="InterPro" id="IPR050557">
    <property type="entry name" value="RTX_toxin/Mannuronan_C5-epim"/>
</dbReference>
<dbReference type="AlphaFoldDB" id="H5SQ70"/>
<dbReference type="InterPro" id="IPR001343">
    <property type="entry name" value="Hemolysn_Ca-bd"/>
</dbReference>
<dbReference type="PANTHER" id="PTHR38340:SF1">
    <property type="entry name" value="S-LAYER PROTEIN"/>
    <property type="match status" value="1"/>
</dbReference>
<proteinExistence type="predicted"/>
<protein>
    <submittedName>
        <fullName evidence="4">Hypothetical conserved protein</fullName>
    </submittedName>
</protein>
<dbReference type="InterPro" id="IPR011049">
    <property type="entry name" value="Serralysin-like_metalloprot_C"/>
</dbReference>
<evidence type="ECO:0000256" key="1">
    <source>
        <dbReference type="ARBA" id="ARBA00004613"/>
    </source>
</evidence>
<dbReference type="Pfam" id="PF00353">
    <property type="entry name" value="HemolysinCabind"/>
    <property type="match status" value="3"/>
</dbReference>
<organism evidence="4">
    <name type="scientific">Acetithermum autotrophicum</name>
    <dbReference type="NCBI Taxonomy" id="1446466"/>
    <lineage>
        <taxon>Bacteria</taxon>
        <taxon>Candidatus Bipolaricaulota</taxon>
        <taxon>Candidatus Acetithermum</taxon>
    </lineage>
</organism>
<evidence type="ECO:0000256" key="2">
    <source>
        <dbReference type="ARBA" id="ARBA00022525"/>
    </source>
</evidence>